<dbReference type="Proteomes" id="UP000248806">
    <property type="component" value="Unassembled WGS sequence"/>
</dbReference>
<dbReference type="EMBL" id="QKUF01000006">
    <property type="protein sequence ID" value="PZW31187.1"/>
    <property type="molecule type" value="Genomic_DNA"/>
</dbReference>
<dbReference type="AlphaFoldDB" id="A0A326U9H7"/>
<evidence type="ECO:0000313" key="1">
    <source>
        <dbReference type="EMBL" id="PZW31187.1"/>
    </source>
</evidence>
<keyword evidence="2" id="KW-1185">Reference proteome</keyword>
<gene>
    <name evidence="1" type="ORF">EI42_02284</name>
</gene>
<comment type="caution">
    <text evidence="1">The sequence shown here is derived from an EMBL/GenBank/DDBJ whole genome shotgun (WGS) entry which is preliminary data.</text>
</comment>
<name>A0A326U9H7_THEHA</name>
<reference evidence="1 2" key="1">
    <citation type="submission" date="2018-06" db="EMBL/GenBank/DDBJ databases">
        <title>Genomic Encyclopedia of Archaeal and Bacterial Type Strains, Phase II (KMG-II): from individual species to whole genera.</title>
        <authorList>
            <person name="Goeker M."/>
        </authorList>
    </citation>
    <scope>NUCLEOTIDE SEQUENCE [LARGE SCALE GENOMIC DNA]</scope>
    <source>
        <strain evidence="1 2">ATCC BAA-1881</strain>
    </source>
</reference>
<sequence length="50" mass="5822">MLSQEGSMLYFFLFFLSKKSTDYQAKRCGIWENGHREGNDGLLSTNTERD</sequence>
<proteinExistence type="predicted"/>
<accession>A0A326U9H7</accession>
<protein>
    <submittedName>
        <fullName evidence="1">Uncharacterized protein</fullName>
    </submittedName>
</protein>
<organism evidence="1 2">
    <name type="scientific">Thermosporothrix hazakensis</name>
    <dbReference type="NCBI Taxonomy" id="644383"/>
    <lineage>
        <taxon>Bacteria</taxon>
        <taxon>Bacillati</taxon>
        <taxon>Chloroflexota</taxon>
        <taxon>Ktedonobacteria</taxon>
        <taxon>Ktedonobacterales</taxon>
        <taxon>Thermosporotrichaceae</taxon>
        <taxon>Thermosporothrix</taxon>
    </lineage>
</organism>
<evidence type="ECO:0000313" key="2">
    <source>
        <dbReference type="Proteomes" id="UP000248806"/>
    </source>
</evidence>